<name>A0ABS6B339_9NOCA</name>
<reference evidence="1 2" key="1">
    <citation type="submission" date="2021-06" db="EMBL/GenBank/DDBJ databases">
        <title>Actinomycetes sequencing.</title>
        <authorList>
            <person name="Shan Q."/>
        </authorList>
    </citation>
    <scope>NUCLEOTIDE SEQUENCE [LARGE SCALE GENOMIC DNA]</scope>
    <source>
        <strain evidence="1 2">NEAU-G5</strain>
    </source>
</reference>
<organism evidence="1 2">
    <name type="scientific">Nocardia albiluteola</name>
    <dbReference type="NCBI Taxonomy" id="2842303"/>
    <lineage>
        <taxon>Bacteria</taxon>
        <taxon>Bacillati</taxon>
        <taxon>Actinomycetota</taxon>
        <taxon>Actinomycetes</taxon>
        <taxon>Mycobacteriales</taxon>
        <taxon>Nocardiaceae</taxon>
        <taxon>Nocardia</taxon>
    </lineage>
</organism>
<accession>A0ABS6B339</accession>
<dbReference type="InterPro" id="IPR023393">
    <property type="entry name" value="START-like_dom_sf"/>
</dbReference>
<dbReference type="InterPro" id="IPR019587">
    <property type="entry name" value="Polyketide_cyclase/dehydratase"/>
</dbReference>
<keyword evidence="2" id="KW-1185">Reference proteome</keyword>
<dbReference type="SUPFAM" id="SSF55961">
    <property type="entry name" value="Bet v1-like"/>
    <property type="match status" value="1"/>
</dbReference>
<evidence type="ECO:0000313" key="1">
    <source>
        <dbReference type="EMBL" id="MBU3064716.1"/>
    </source>
</evidence>
<dbReference type="Proteomes" id="UP000733379">
    <property type="component" value="Unassembled WGS sequence"/>
</dbReference>
<dbReference type="EMBL" id="JAHKNI010000008">
    <property type="protein sequence ID" value="MBU3064716.1"/>
    <property type="molecule type" value="Genomic_DNA"/>
</dbReference>
<gene>
    <name evidence="1" type="ORF">KO481_24700</name>
</gene>
<evidence type="ECO:0000313" key="2">
    <source>
        <dbReference type="Proteomes" id="UP000733379"/>
    </source>
</evidence>
<protein>
    <submittedName>
        <fullName evidence="1">SRPBCC family protein</fullName>
    </submittedName>
</protein>
<proteinExistence type="predicted"/>
<sequence>MHLDTTTEIAAPIATVWSVLAEVESWPRWTASITRLDLLDNGPLRLGSRARIRQPRLPSAIWTITELTPGSAFTWISRAPGVTTIGIHALQPVTETVTAARLVIDQLGPLARPVGALTGSLTRRYVAMEAHGLKTRSEQLASGH</sequence>
<comment type="caution">
    <text evidence="1">The sequence shown here is derived from an EMBL/GenBank/DDBJ whole genome shotgun (WGS) entry which is preliminary data.</text>
</comment>
<dbReference type="RefSeq" id="WP_215920077.1">
    <property type="nucleotide sequence ID" value="NZ_JAHKNI010000008.1"/>
</dbReference>
<dbReference type="Pfam" id="PF10604">
    <property type="entry name" value="Polyketide_cyc2"/>
    <property type="match status" value="1"/>
</dbReference>
<dbReference type="Gene3D" id="3.30.530.20">
    <property type="match status" value="1"/>
</dbReference>